<dbReference type="EMBL" id="JALJXV010000003">
    <property type="protein sequence ID" value="MCP1674245.1"/>
    <property type="molecule type" value="Genomic_DNA"/>
</dbReference>
<dbReference type="GO" id="GO:0003677">
    <property type="term" value="F:DNA binding"/>
    <property type="evidence" value="ECO:0007669"/>
    <property type="project" value="InterPro"/>
</dbReference>
<name>A0AAE3G1S8_9GAMM</name>
<reference evidence="2" key="1">
    <citation type="submission" date="2022-03" db="EMBL/GenBank/DDBJ databases">
        <title>Genomic Encyclopedia of Type Strains, Phase III (KMG-III): the genomes of soil and plant-associated and newly described type strains.</title>
        <authorList>
            <person name="Whitman W."/>
        </authorList>
    </citation>
    <scope>NUCLEOTIDE SEQUENCE</scope>
    <source>
        <strain evidence="2">ANL 6-2</strain>
    </source>
</reference>
<proteinExistence type="predicted"/>
<evidence type="ECO:0008006" key="4">
    <source>
        <dbReference type="Google" id="ProtNLM"/>
    </source>
</evidence>
<dbReference type="PRINTS" id="PR00417">
    <property type="entry name" value="PRTPISMRASEI"/>
</dbReference>
<dbReference type="AlphaFoldDB" id="A0AAE3G1S8"/>
<dbReference type="Gene3D" id="1.10.290.10">
    <property type="entry name" value="Topoisomerase I, domain 4"/>
    <property type="match status" value="1"/>
</dbReference>
<comment type="caution">
    <text evidence="2">The sequence shown here is derived from an EMBL/GenBank/DDBJ whole genome shotgun (WGS) entry which is preliminary data.</text>
</comment>
<dbReference type="InterPro" id="IPR023405">
    <property type="entry name" value="Topo_IA_core_domain"/>
</dbReference>
<dbReference type="InterPro" id="IPR013497">
    <property type="entry name" value="Topo_IA_cen"/>
</dbReference>
<evidence type="ECO:0000256" key="1">
    <source>
        <dbReference type="ARBA" id="ARBA00023235"/>
    </source>
</evidence>
<dbReference type="SUPFAM" id="SSF56712">
    <property type="entry name" value="Prokaryotic type I DNA topoisomerase"/>
    <property type="match status" value="1"/>
</dbReference>
<sequence length="522" mass="54434">MTAAALPALGERPLILIEASAKRESLRGALLALGLPHVRVFSTRGRLFDFAPAQGSGPGRLAPVDPVLVRRLRGALSDCTGLAIATDPDPEGELIGAHAAALLGDSPRTVVRIHLGSLDPAGVLRALDAPGLPDADRGDQARSRRLFDRLVGHAFARPASAGAHAYGALGRVQTPFAASISQAPLATTEVRLAVSEGAADYLIEADLDARCPYAPSEVAYQLSQQFTQATLASIAWSTPEETRPGQSLFALIERAWEHGSPSPGETAAALQSAYERGCSSYPRTAESALGPHSLGVLARFAEENGIVWASTRGAGSPAVHEGIHPRDARYLDERGRDRASDAVIDSLVSHTRAYATALPGVASPLDPGEAMGHWAVPAGVEIRLLRAERHYFLNRSALSERLPAGERLVCRSLPAEQAAFRRLAALGLCTPASIRHAVATVVRQYVAADGSASGRALAACHLAADHAPALLDPRTAHAIREAFSRGAGAEEKLRGALEAAGLDPRKLLGGGTSLAPGAAPAA</sequence>
<gene>
    <name evidence="2" type="ORF">J2T57_001347</name>
</gene>
<organism evidence="2 3">
    <name type="scientific">Natronocella acetinitrilica</name>
    <dbReference type="NCBI Taxonomy" id="414046"/>
    <lineage>
        <taxon>Bacteria</taxon>
        <taxon>Pseudomonadati</taxon>
        <taxon>Pseudomonadota</taxon>
        <taxon>Gammaproteobacteria</taxon>
        <taxon>Chromatiales</taxon>
        <taxon>Ectothiorhodospiraceae</taxon>
        <taxon>Natronocella</taxon>
    </lineage>
</organism>
<dbReference type="InterPro" id="IPR013826">
    <property type="entry name" value="Topo_IA_cen_sub3"/>
</dbReference>
<evidence type="ECO:0000313" key="2">
    <source>
        <dbReference type="EMBL" id="MCP1674245.1"/>
    </source>
</evidence>
<dbReference type="Proteomes" id="UP001205843">
    <property type="component" value="Unassembled WGS sequence"/>
</dbReference>
<dbReference type="Gene3D" id="1.10.460.10">
    <property type="entry name" value="Topoisomerase I, domain 2"/>
    <property type="match status" value="1"/>
</dbReference>
<accession>A0AAE3G1S8</accession>
<evidence type="ECO:0000313" key="3">
    <source>
        <dbReference type="Proteomes" id="UP001205843"/>
    </source>
</evidence>
<dbReference type="RefSeq" id="WP_253476103.1">
    <property type="nucleotide sequence ID" value="NZ_JALJXV010000003.1"/>
</dbReference>
<protein>
    <recommendedName>
        <fullName evidence="4">Toprim domain-containing protein</fullName>
    </recommendedName>
</protein>
<dbReference type="GO" id="GO:0003916">
    <property type="term" value="F:DNA topoisomerase activity"/>
    <property type="evidence" value="ECO:0007669"/>
    <property type="project" value="InterPro"/>
</dbReference>
<keyword evidence="1" id="KW-0413">Isomerase</keyword>
<keyword evidence="3" id="KW-1185">Reference proteome</keyword>
<dbReference type="Gene3D" id="2.60.510.20">
    <property type="match status" value="1"/>
</dbReference>
<dbReference type="Gene3D" id="3.40.50.140">
    <property type="match status" value="1"/>
</dbReference>
<dbReference type="InterPro" id="IPR013824">
    <property type="entry name" value="Topo_IA_cen_sub1"/>
</dbReference>
<dbReference type="GO" id="GO:0006265">
    <property type="term" value="P:DNA topological change"/>
    <property type="evidence" value="ECO:0007669"/>
    <property type="project" value="InterPro"/>
</dbReference>